<evidence type="ECO:0000259" key="2">
    <source>
        <dbReference type="Pfam" id="PF13649"/>
    </source>
</evidence>
<dbReference type="AlphaFoldDB" id="A0A7V7RN83"/>
<dbReference type="Proteomes" id="UP000441354">
    <property type="component" value="Unassembled WGS sequence"/>
</dbReference>
<gene>
    <name evidence="3" type="ORF">F7732_07595</name>
</gene>
<dbReference type="Gene3D" id="2.20.25.110">
    <property type="entry name" value="S-adenosyl-L-methionine-dependent methyltransferases"/>
    <property type="match status" value="1"/>
</dbReference>
<evidence type="ECO:0000313" key="4">
    <source>
        <dbReference type="Proteomes" id="UP000441354"/>
    </source>
</evidence>
<comment type="caution">
    <text evidence="3">The sequence shown here is derived from an EMBL/GenBank/DDBJ whole genome shotgun (WGS) entry which is preliminary data.</text>
</comment>
<sequence length="251" mass="29229">MSYEQFAYLYDELMKDVPYDKWVELIEQKASEYHVPGRKLLDLACGTGELSVRLAGSGYDVTGVDLSEDMLSVARGKSDERGLPIQYFQQNMAELEGLGLFDIIGIFCDSLNYLQNEEDVKRTFEGVFTHLKDDGLFIADVHSIYKMNHIFMNQTFALNEEEISYIWESFEGEHPHSVEHELTFFALDDTTGKYDRYDELHFQRTYPVEQYQTWLNKAGFEVLDVLADFSDTPPQDDSERIFFVCRKHIKK</sequence>
<dbReference type="GO" id="GO:0032259">
    <property type="term" value="P:methylation"/>
    <property type="evidence" value="ECO:0007669"/>
    <property type="project" value="UniProtKB-KW"/>
</dbReference>
<dbReference type="Gene3D" id="3.40.50.150">
    <property type="entry name" value="Vaccinia Virus protein VP39"/>
    <property type="match status" value="1"/>
</dbReference>
<dbReference type="RefSeq" id="WP_151573302.1">
    <property type="nucleotide sequence ID" value="NZ_WBOT01000002.1"/>
</dbReference>
<dbReference type="InterPro" id="IPR029063">
    <property type="entry name" value="SAM-dependent_MTases_sf"/>
</dbReference>
<evidence type="ECO:0000313" key="3">
    <source>
        <dbReference type="EMBL" id="KAB2333938.1"/>
    </source>
</evidence>
<dbReference type="SUPFAM" id="SSF53335">
    <property type="entry name" value="S-adenosyl-L-methionine-dependent methyltransferases"/>
    <property type="match status" value="1"/>
</dbReference>
<dbReference type="GO" id="GO:0008168">
    <property type="term" value="F:methyltransferase activity"/>
    <property type="evidence" value="ECO:0007669"/>
    <property type="project" value="UniProtKB-KW"/>
</dbReference>
<protein>
    <submittedName>
        <fullName evidence="3">Class I SAM-dependent methyltransferase</fullName>
    </submittedName>
</protein>
<dbReference type="Pfam" id="PF13649">
    <property type="entry name" value="Methyltransf_25"/>
    <property type="match status" value="1"/>
</dbReference>
<proteinExistence type="predicted"/>
<keyword evidence="4" id="KW-1185">Reference proteome</keyword>
<feature type="domain" description="Methyltransferase" evidence="2">
    <location>
        <begin position="41"/>
        <end position="135"/>
    </location>
</feature>
<name>A0A7V7RN83_9BACI</name>
<keyword evidence="3" id="KW-0489">Methyltransferase</keyword>
<dbReference type="EMBL" id="WBOT01000002">
    <property type="protein sequence ID" value="KAB2333938.1"/>
    <property type="molecule type" value="Genomic_DNA"/>
</dbReference>
<accession>A0A7V7RN83</accession>
<dbReference type="CDD" id="cd02440">
    <property type="entry name" value="AdoMet_MTases"/>
    <property type="match status" value="1"/>
</dbReference>
<dbReference type="PANTHER" id="PTHR43861">
    <property type="entry name" value="TRANS-ACONITATE 2-METHYLTRANSFERASE-RELATED"/>
    <property type="match status" value="1"/>
</dbReference>
<reference evidence="3 4" key="1">
    <citation type="journal article" date="2014" name="Arch. Microbiol.">
        <title>Bacillus mesophilum sp. nov., strain IITR-54T, a novel 4-chlorobiphenyl dechlorinating bacterium.</title>
        <authorList>
            <person name="Manickam N."/>
            <person name="Singh N.K."/>
            <person name="Bajaj A."/>
            <person name="Kumar R.M."/>
            <person name="Kaur G."/>
            <person name="Kaur N."/>
            <person name="Bala M."/>
            <person name="Kumar A."/>
            <person name="Mayilraj S."/>
        </authorList>
    </citation>
    <scope>NUCLEOTIDE SEQUENCE [LARGE SCALE GENOMIC DNA]</scope>
    <source>
        <strain evidence="3 4">IITR-54</strain>
    </source>
</reference>
<organism evidence="3 4">
    <name type="scientific">Bacillus mesophilum</name>
    <dbReference type="NCBI Taxonomy" id="1071718"/>
    <lineage>
        <taxon>Bacteria</taxon>
        <taxon>Bacillati</taxon>
        <taxon>Bacillota</taxon>
        <taxon>Bacilli</taxon>
        <taxon>Bacillales</taxon>
        <taxon>Bacillaceae</taxon>
        <taxon>Bacillus</taxon>
    </lineage>
</organism>
<dbReference type="OrthoDB" id="9811589at2"/>
<dbReference type="InterPro" id="IPR041698">
    <property type="entry name" value="Methyltransf_25"/>
</dbReference>
<evidence type="ECO:0000256" key="1">
    <source>
        <dbReference type="ARBA" id="ARBA00022679"/>
    </source>
</evidence>
<keyword evidence="1 3" id="KW-0808">Transferase</keyword>